<keyword evidence="1" id="KW-0472">Membrane</keyword>
<organism evidence="2 3">
    <name type="scientific">Neobacillus kokaensis</name>
    <dbReference type="NCBI Taxonomy" id="2759023"/>
    <lineage>
        <taxon>Bacteria</taxon>
        <taxon>Bacillati</taxon>
        <taxon>Bacillota</taxon>
        <taxon>Bacilli</taxon>
        <taxon>Bacillales</taxon>
        <taxon>Bacillaceae</taxon>
        <taxon>Neobacillus</taxon>
    </lineage>
</organism>
<protein>
    <recommendedName>
        <fullName evidence="4">DUF4083 domain-containing protein</fullName>
    </recommendedName>
</protein>
<feature type="transmembrane region" description="Helical" evidence="1">
    <location>
        <begin position="6"/>
        <end position="27"/>
    </location>
</feature>
<name>A0ABQ3N9F7_9BACI</name>
<keyword evidence="3" id="KW-1185">Reference proteome</keyword>
<gene>
    <name evidence="2" type="ORF">AM1BK_42080</name>
</gene>
<evidence type="ECO:0000313" key="2">
    <source>
        <dbReference type="EMBL" id="GHI00666.1"/>
    </source>
</evidence>
<dbReference type="RefSeq" id="WP_191276253.1">
    <property type="nucleotide sequence ID" value="NZ_BNDS01000026.1"/>
</dbReference>
<accession>A0ABQ3N9F7</accession>
<keyword evidence="1" id="KW-0812">Transmembrane</keyword>
<evidence type="ECO:0008006" key="4">
    <source>
        <dbReference type="Google" id="ProtNLM"/>
    </source>
</evidence>
<reference evidence="2 3" key="1">
    <citation type="journal article" date="2022" name="Int. J. Syst. Evol. Microbiol.">
        <title>Neobacillus kokaensis sp. nov., isolated from soil.</title>
        <authorList>
            <person name="Yuki K."/>
            <person name="Matsubara H."/>
            <person name="Yamaguchi S."/>
        </authorList>
    </citation>
    <scope>NUCLEOTIDE SEQUENCE [LARGE SCALE GENOMIC DNA]</scope>
    <source>
        <strain evidence="2 3">LOB 377</strain>
    </source>
</reference>
<dbReference type="Proteomes" id="UP000637074">
    <property type="component" value="Unassembled WGS sequence"/>
</dbReference>
<keyword evidence="1" id="KW-1133">Transmembrane helix</keyword>
<sequence length="62" mass="7367">MSNFGLFPIIPLILYLFIFGLVIFFIVRAIRFMNEKTRLDYERNQKLENLIKAIQDNKGSEN</sequence>
<evidence type="ECO:0000313" key="3">
    <source>
        <dbReference type="Proteomes" id="UP000637074"/>
    </source>
</evidence>
<dbReference type="EMBL" id="BNDS01000026">
    <property type="protein sequence ID" value="GHI00666.1"/>
    <property type="molecule type" value="Genomic_DNA"/>
</dbReference>
<evidence type="ECO:0000256" key="1">
    <source>
        <dbReference type="SAM" id="Phobius"/>
    </source>
</evidence>
<comment type="caution">
    <text evidence="2">The sequence shown here is derived from an EMBL/GenBank/DDBJ whole genome shotgun (WGS) entry which is preliminary data.</text>
</comment>
<proteinExistence type="predicted"/>